<protein>
    <submittedName>
        <fullName evidence="1">DUF1801 domain-containing protein</fullName>
    </submittedName>
</protein>
<organism evidence="1 2">
    <name type="scientific">Flavimaribacter sediminis</name>
    <dbReference type="NCBI Taxonomy" id="2865987"/>
    <lineage>
        <taxon>Bacteria</taxon>
        <taxon>Pseudomonadati</taxon>
        <taxon>Pseudomonadota</taxon>
        <taxon>Alphaproteobacteria</taxon>
        <taxon>Hyphomicrobiales</taxon>
        <taxon>Rhizobiaceae</taxon>
        <taxon>Flavimaribacter</taxon>
    </lineage>
</organism>
<dbReference type="AlphaFoldDB" id="A0AAE2ZP51"/>
<name>A0AAE2ZP51_9HYPH</name>
<proteinExistence type="predicted"/>
<gene>
    <name evidence="1" type="ORF">K1W69_07460</name>
</gene>
<comment type="caution">
    <text evidence="1">The sequence shown here is derived from an EMBL/GenBank/DDBJ whole genome shotgun (WGS) entry which is preliminary data.</text>
</comment>
<dbReference type="Proteomes" id="UP001196509">
    <property type="component" value="Unassembled WGS sequence"/>
</dbReference>
<dbReference type="EMBL" id="JAICBX010000001">
    <property type="protein sequence ID" value="MBW8637022.1"/>
    <property type="molecule type" value="Genomic_DNA"/>
</dbReference>
<accession>A0AAE2ZP51</accession>
<evidence type="ECO:0000313" key="1">
    <source>
        <dbReference type="EMBL" id="MBW8637022.1"/>
    </source>
</evidence>
<reference evidence="1" key="1">
    <citation type="submission" date="2021-08" db="EMBL/GenBank/DDBJ databases">
        <title>Hoeflea bacterium WL0058 sp. nov., isolated from the sediment.</title>
        <authorList>
            <person name="Wang L."/>
            <person name="Zhang D."/>
        </authorList>
    </citation>
    <scope>NUCLEOTIDE SEQUENCE</scope>
    <source>
        <strain evidence="1">WL0058</strain>
    </source>
</reference>
<sequence length="115" mass="13006">MMQMREILFQAANETPGVGNITECLKWGEPSYLPEKSGVGTTVRLAWKQKQPGRVSVFLHCQTNLVERIRGIYPDVFSFEGNRQLSVPVGAPLPEEELQHCFSMALTYHLRKKTG</sequence>
<dbReference type="SUPFAM" id="SSF159888">
    <property type="entry name" value="YdhG-like"/>
    <property type="match status" value="1"/>
</dbReference>
<keyword evidence="2" id="KW-1185">Reference proteome</keyword>
<evidence type="ECO:0000313" key="2">
    <source>
        <dbReference type="Proteomes" id="UP001196509"/>
    </source>
</evidence>